<protein>
    <recommendedName>
        <fullName evidence="3">TadE-like domain-containing protein</fullName>
    </recommendedName>
</protein>
<dbReference type="AlphaFoldDB" id="A0A8J3JG78"/>
<keyword evidence="2" id="KW-0812">Transmembrane</keyword>
<keyword evidence="5" id="KW-1185">Reference proteome</keyword>
<evidence type="ECO:0000313" key="4">
    <source>
        <dbReference type="EMBL" id="GIF82079.1"/>
    </source>
</evidence>
<organism evidence="4 5">
    <name type="scientific">Catellatospora bangladeshensis</name>
    <dbReference type="NCBI Taxonomy" id="310355"/>
    <lineage>
        <taxon>Bacteria</taxon>
        <taxon>Bacillati</taxon>
        <taxon>Actinomycetota</taxon>
        <taxon>Actinomycetes</taxon>
        <taxon>Micromonosporales</taxon>
        <taxon>Micromonosporaceae</taxon>
        <taxon>Catellatospora</taxon>
    </lineage>
</organism>
<proteinExistence type="predicted"/>
<dbReference type="Proteomes" id="UP000601223">
    <property type="component" value="Unassembled WGS sequence"/>
</dbReference>
<feature type="transmembrane region" description="Helical" evidence="2">
    <location>
        <begin position="38"/>
        <end position="56"/>
    </location>
</feature>
<evidence type="ECO:0000259" key="3">
    <source>
        <dbReference type="Pfam" id="PF07811"/>
    </source>
</evidence>
<dbReference type="Pfam" id="PF07811">
    <property type="entry name" value="TadE"/>
    <property type="match status" value="1"/>
</dbReference>
<reference evidence="4 5" key="1">
    <citation type="submission" date="2021-01" db="EMBL/GenBank/DDBJ databases">
        <title>Whole genome shotgun sequence of Catellatospora bangladeshensis NBRC 107357.</title>
        <authorList>
            <person name="Komaki H."/>
            <person name="Tamura T."/>
        </authorList>
    </citation>
    <scope>NUCLEOTIDE SEQUENCE [LARGE SCALE GENOMIC DNA]</scope>
    <source>
        <strain evidence="4 5">NBRC 107357</strain>
    </source>
</reference>
<comment type="caution">
    <text evidence="4">The sequence shown here is derived from an EMBL/GenBank/DDBJ whole genome shotgun (WGS) entry which is preliminary data.</text>
</comment>
<feature type="region of interest" description="Disordered" evidence="1">
    <location>
        <begin position="1"/>
        <end position="28"/>
    </location>
</feature>
<keyword evidence="2" id="KW-1133">Transmembrane helix</keyword>
<sequence length="160" mass="16189">MHGAARQRPHTTTAQRPSATPPPAGRRIADEGSTAVELALAVPILLVGVLLILVCLRAGAAHIDVTSAASAAARAAAAQRTPGLAGDAAHDSATTALAGLCQSIAVTVDTSRFARGGAVTVTVACTADLHHLTGIGLPAQITTRQSATSPIDRWRQEPTP</sequence>
<dbReference type="InterPro" id="IPR012495">
    <property type="entry name" value="TadE-like_dom"/>
</dbReference>
<gene>
    <name evidence="4" type="ORF">Cba03nite_34280</name>
</gene>
<feature type="domain" description="TadE-like" evidence="3">
    <location>
        <begin position="32"/>
        <end position="74"/>
    </location>
</feature>
<dbReference type="EMBL" id="BONF01000017">
    <property type="protein sequence ID" value="GIF82079.1"/>
    <property type="molecule type" value="Genomic_DNA"/>
</dbReference>
<name>A0A8J3JG78_9ACTN</name>
<evidence type="ECO:0000313" key="5">
    <source>
        <dbReference type="Proteomes" id="UP000601223"/>
    </source>
</evidence>
<evidence type="ECO:0000256" key="2">
    <source>
        <dbReference type="SAM" id="Phobius"/>
    </source>
</evidence>
<dbReference type="RefSeq" id="WP_203746847.1">
    <property type="nucleotide sequence ID" value="NZ_BONF01000017.1"/>
</dbReference>
<accession>A0A8J3JG78</accession>
<keyword evidence="2" id="KW-0472">Membrane</keyword>
<evidence type="ECO:0000256" key="1">
    <source>
        <dbReference type="SAM" id="MobiDB-lite"/>
    </source>
</evidence>